<name>A0A5E8AZ03_9ASCO</name>
<dbReference type="OrthoDB" id="5328412at2759"/>
<dbReference type="GeneID" id="43579075"/>
<sequence>MPPPRIPKLSKKKKKAAEPTTASEFLDAGVDDEEHGDRWIDSGDIPKAIRFYQKAAGYYQQAITMSRSNDKTIRDDATYNFARMQYVVYTKVVKTGELDNLDLGRLGVPLDGSGIVPTGISQVLQTQEHALNEVGSNGINGIPLDQLYTYGQVLAEAGEETENVATVQRAAEVFQGILERQLVAISELENEEFDDGEITTVENPQQADKTVALAAQEGVVPTSVVETITSLLDSLNTLLELSRDDSTPFILPQPPVPQCLEAVANTVRQLSQISTKYNGTSDQKTSFLAIPSRVLSDAHIAIAQILSTCSESVECLVAIWTEPPSSPVLVEFLPKVLGPNISRKPLGLPDTVHCALAAADALFGYAERPGISADVRWTAYSRSLTILKTAWERVAAGATGYADADPAEKLQVLMARGDAELLRASLQGLPAAEKHREVLRRNARNMYTSADNLPLVASGVKLTGSSPEILRMKREIHIKTALLDGRTDDPVLQGVGAQRVLAAIREQGGLGLI</sequence>
<gene>
    <name evidence="2" type="ORF">SAPINGB_P000251</name>
</gene>
<protein>
    <submittedName>
        <fullName evidence="2">Uncharacterized protein</fullName>
    </submittedName>
</protein>
<proteinExistence type="predicted"/>
<organism evidence="2 3">
    <name type="scientific">Magnusiomyces paraingens</name>
    <dbReference type="NCBI Taxonomy" id="2606893"/>
    <lineage>
        <taxon>Eukaryota</taxon>
        <taxon>Fungi</taxon>
        <taxon>Dikarya</taxon>
        <taxon>Ascomycota</taxon>
        <taxon>Saccharomycotina</taxon>
        <taxon>Dipodascomycetes</taxon>
        <taxon>Dipodascales</taxon>
        <taxon>Dipodascaceae</taxon>
        <taxon>Magnusiomyces</taxon>
    </lineage>
</organism>
<accession>A0A5E8AZ03</accession>
<evidence type="ECO:0000313" key="2">
    <source>
        <dbReference type="EMBL" id="VVT43998.1"/>
    </source>
</evidence>
<evidence type="ECO:0000313" key="3">
    <source>
        <dbReference type="Proteomes" id="UP000398389"/>
    </source>
</evidence>
<dbReference type="Proteomes" id="UP000398389">
    <property type="component" value="Unassembled WGS sequence"/>
</dbReference>
<reference evidence="2 3" key="1">
    <citation type="submission" date="2019-09" db="EMBL/GenBank/DDBJ databases">
        <authorList>
            <person name="Brejova B."/>
        </authorList>
    </citation>
    <scope>NUCLEOTIDE SEQUENCE [LARGE SCALE GENOMIC DNA]</scope>
</reference>
<dbReference type="AlphaFoldDB" id="A0A5E8AZ03"/>
<keyword evidence="3" id="KW-1185">Reference proteome</keyword>
<dbReference type="RefSeq" id="XP_031850866.1">
    <property type="nucleotide sequence ID" value="XM_031994975.1"/>
</dbReference>
<dbReference type="EMBL" id="CABVLU010000001">
    <property type="protein sequence ID" value="VVT43998.1"/>
    <property type="molecule type" value="Genomic_DNA"/>
</dbReference>
<evidence type="ECO:0000256" key="1">
    <source>
        <dbReference type="SAM" id="MobiDB-lite"/>
    </source>
</evidence>
<feature type="region of interest" description="Disordered" evidence="1">
    <location>
        <begin position="1"/>
        <end position="28"/>
    </location>
</feature>